<dbReference type="InterPro" id="IPR035965">
    <property type="entry name" value="PAS-like_dom_sf"/>
</dbReference>
<proteinExistence type="predicted"/>
<keyword evidence="3" id="KW-0597">Phosphoprotein</keyword>
<dbReference type="CDD" id="cd00075">
    <property type="entry name" value="HATPase"/>
    <property type="match status" value="1"/>
</dbReference>
<evidence type="ECO:0000256" key="4">
    <source>
        <dbReference type="ARBA" id="ARBA00022679"/>
    </source>
</evidence>
<evidence type="ECO:0000256" key="2">
    <source>
        <dbReference type="ARBA" id="ARBA00012438"/>
    </source>
</evidence>
<dbReference type="Gene3D" id="3.30.450.20">
    <property type="entry name" value="PAS domain"/>
    <property type="match status" value="4"/>
</dbReference>
<dbReference type="InterPro" id="IPR036890">
    <property type="entry name" value="HATPase_C_sf"/>
</dbReference>
<feature type="domain" description="PAS" evidence="7">
    <location>
        <begin position="405"/>
        <end position="475"/>
    </location>
</feature>
<dbReference type="Pfam" id="PF08448">
    <property type="entry name" value="PAS_4"/>
    <property type="match status" value="2"/>
</dbReference>
<dbReference type="InterPro" id="IPR000014">
    <property type="entry name" value="PAS"/>
</dbReference>
<evidence type="ECO:0000256" key="5">
    <source>
        <dbReference type="ARBA" id="ARBA00022777"/>
    </source>
</evidence>
<gene>
    <name evidence="9" type="ORF">D8Y22_13360</name>
</gene>
<evidence type="ECO:0000313" key="9">
    <source>
        <dbReference type="EMBL" id="THE64394.1"/>
    </source>
</evidence>
<feature type="domain" description="Histidine kinase" evidence="6">
    <location>
        <begin position="532"/>
        <end position="735"/>
    </location>
</feature>
<evidence type="ECO:0000259" key="8">
    <source>
        <dbReference type="PROSITE" id="PS50113"/>
    </source>
</evidence>
<dbReference type="InterPro" id="IPR000700">
    <property type="entry name" value="PAS-assoc_C"/>
</dbReference>
<keyword evidence="4" id="KW-0808">Transferase</keyword>
<feature type="domain" description="PAS" evidence="7">
    <location>
        <begin position="27"/>
        <end position="104"/>
    </location>
</feature>
<dbReference type="SMART" id="SM00086">
    <property type="entry name" value="PAC"/>
    <property type="match status" value="4"/>
</dbReference>
<dbReference type="GO" id="GO:0004673">
    <property type="term" value="F:protein histidine kinase activity"/>
    <property type="evidence" value="ECO:0007669"/>
    <property type="project" value="UniProtKB-EC"/>
</dbReference>
<dbReference type="NCBIfam" id="TIGR00229">
    <property type="entry name" value="sensory_box"/>
    <property type="match status" value="3"/>
</dbReference>
<dbReference type="InterPro" id="IPR003594">
    <property type="entry name" value="HATPase_dom"/>
</dbReference>
<dbReference type="PANTHER" id="PTHR43304">
    <property type="entry name" value="PHYTOCHROME-LIKE PROTEIN CPH1"/>
    <property type="match status" value="1"/>
</dbReference>
<comment type="catalytic activity">
    <reaction evidence="1">
        <text>ATP + protein L-histidine = ADP + protein N-phospho-L-histidine.</text>
        <dbReference type="EC" id="2.7.13.3"/>
    </reaction>
</comment>
<dbReference type="Gene3D" id="3.30.565.10">
    <property type="entry name" value="Histidine kinase-like ATPase, C-terminal domain"/>
    <property type="match status" value="1"/>
</dbReference>
<keyword evidence="5" id="KW-0418">Kinase</keyword>
<dbReference type="SMART" id="SM00091">
    <property type="entry name" value="PAS"/>
    <property type="match status" value="3"/>
</dbReference>
<evidence type="ECO:0000259" key="6">
    <source>
        <dbReference type="PROSITE" id="PS50109"/>
    </source>
</evidence>
<dbReference type="AlphaFoldDB" id="A0A4S3TJY5"/>
<dbReference type="SUPFAM" id="SSF55785">
    <property type="entry name" value="PYP-like sensor domain (PAS domain)"/>
    <property type="match status" value="4"/>
</dbReference>
<dbReference type="Pfam" id="PF02518">
    <property type="entry name" value="HATPase_c"/>
    <property type="match status" value="1"/>
</dbReference>
<dbReference type="PANTHER" id="PTHR43304:SF1">
    <property type="entry name" value="PAC DOMAIN-CONTAINING PROTEIN"/>
    <property type="match status" value="1"/>
</dbReference>
<dbReference type="Proteomes" id="UP000318864">
    <property type="component" value="Unassembled WGS sequence"/>
</dbReference>
<dbReference type="InterPro" id="IPR013655">
    <property type="entry name" value="PAS_fold_3"/>
</dbReference>
<name>A0A4S3TJY5_9EURY</name>
<evidence type="ECO:0000256" key="3">
    <source>
        <dbReference type="ARBA" id="ARBA00022553"/>
    </source>
</evidence>
<dbReference type="InterPro" id="IPR052162">
    <property type="entry name" value="Sensor_kinase/Photoreceptor"/>
</dbReference>
<dbReference type="PROSITE" id="PS50113">
    <property type="entry name" value="PAC"/>
    <property type="match status" value="1"/>
</dbReference>
<sequence length="735" mass="82717">MELDSESSGTDCSCAHIQPVSSTTPVGETIEETIFESVDDGILVVDIEHDADGIEFSYRNANSAFESMTGLSTADIRGKSPEDVLDESIVGEVRKEYRRCIDARETITCEATLDLPAGRKTFETKLTPLFEDGAVHRIVGVARDTTERNRRERELRRTKALLTDIEQTANVGAYEVNLETDDVRWTEGMRRLFEVDDDFEPTVRSSLEFFHPDDRDEIAELYRSQLDDGQCRSIEATVLTATGTERSVSAYGYVTDIDGTAYLRGYVRDITAEKGDERALRRSRDYLSKTEAITAIGGWEFDCRTNDLRWSAGTRAVFEVADDYQPTIADAIEFYHAEDRDRIRSLIDRCRTHGEPYDEILEVRTADGNQRWIRSLGEPVESKGDVVALRGAVLDVTEPKRREEQLQHYKRAIDASTDLIYAIDLEGEFRFANPPYCYYHGVDQDDIVGRSLGDILGESDYDAVQERLERAANGETVQYRTTRTHPTRGERTLDCRYYPYRDDGEITGIVAIHRDVTAREDRATQLQVVDRLLRHNIRNDLTVIRGRATDLTDAVPPTATDAAEEILEQTDDLLRTTEKAQPITNVLTADSERDSVDMKTLAERLADAYADWEPDADVTVTAPEPTTATAVPEFSRALEELVRNAIIHNDCDRPTVDIRIDQAPKEVRVSVLDDGPGIPETERNVLEHGKAPTDLVHGNGLGLWMVYWVVHRSGGELTVADRRSRGTSVTAHLPR</sequence>
<dbReference type="Gene3D" id="2.10.70.100">
    <property type="match status" value="1"/>
</dbReference>
<accession>A0A4S3TJY5</accession>
<dbReference type="InterPro" id="IPR013656">
    <property type="entry name" value="PAS_4"/>
</dbReference>
<dbReference type="PRINTS" id="PR00344">
    <property type="entry name" value="BCTRLSENSOR"/>
</dbReference>
<evidence type="ECO:0000259" key="7">
    <source>
        <dbReference type="PROSITE" id="PS50112"/>
    </source>
</evidence>
<evidence type="ECO:0000256" key="1">
    <source>
        <dbReference type="ARBA" id="ARBA00000085"/>
    </source>
</evidence>
<comment type="caution">
    <text evidence="9">The sequence shown here is derived from an EMBL/GenBank/DDBJ whole genome shotgun (WGS) entry which is preliminary data.</text>
</comment>
<dbReference type="InterPro" id="IPR001610">
    <property type="entry name" value="PAC"/>
</dbReference>
<evidence type="ECO:0000313" key="10">
    <source>
        <dbReference type="Proteomes" id="UP000318864"/>
    </source>
</evidence>
<dbReference type="CDD" id="cd00130">
    <property type="entry name" value="PAS"/>
    <property type="match status" value="4"/>
</dbReference>
<dbReference type="OrthoDB" id="237703at2157"/>
<feature type="domain" description="PAC" evidence="8">
    <location>
        <begin position="357"/>
        <end position="408"/>
    </location>
</feature>
<dbReference type="SMART" id="SM00387">
    <property type="entry name" value="HATPase_c"/>
    <property type="match status" value="1"/>
</dbReference>
<protein>
    <recommendedName>
        <fullName evidence="2">histidine kinase</fullName>
        <ecNumber evidence="2">2.7.13.3</ecNumber>
    </recommendedName>
</protein>
<dbReference type="EMBL" id="RBZW01000033">
    <property type="protein sequence ID" value="THE64394.1"/>
    <property type="molecule type" value="Genomic_DNA"/>
</dbReference>
<dbReference type="PROSITE" id="PS50109">
    <property type="entry name" value="HIS_KIN"/>
    <property type="match status" value="1"/>
</dbReference>
<dbReference type="EC" id="2.7.13.3" evidence="2"/>
<organism evidence="9 10">
    <name type="scientific">Salinadaptatus halalkaliphilus</name>
    <dbReference type="NCBI Taxonomy" id="2419781"/>
    <lineage>
        <taxon>Archaea</taxon>
        <taxon>Methanobacteriati</taxon>
        <taxon>Methanobacteriota</taxon>
        <taxon>Stenosarchaea group</taxon>
        <taxon>Halobacteria</taxon>
        <taxon>Halobacteriales</taxon>
        <taxon>Natrialbaceae</taxon>
        <taxon>Salinadaptatus</taxon>
    </lineage>
</organism>
<dbReference type="PROSITE" id="PS50112">
    <property type="entry name" value="PAS"/>
    <property type="match status" value="2"/>
</dbReference>
<dbReference type="RefSeq" id="WP_141465181.1">
    <property type="nucleotide sequence ID" value="NZ_RBZW01000033.1"/>
</dbReference>
<dbReference type="InterPro" id="IPR005467">
    <property type="entry name" value="His_kinase_dom"/>
</dbReference>
<dbReference type="InterPro" id="IPR004358">
    <property type="entry name" value="Sig_transdc_His_kin-like_C"/>
</dbReference>
<dbReference type="Pfam" id="PF08447">
    <property type="entry name" value="PAS_3"/>
    <property type="match status" value="2"/>
</dbReference>
<dbReference type="SUPFAM" id="SSF55874">
    <property type="entry name" value="ATPase domain of HSP90 chaperone/DNA topoisomerase II/histidine kinase"/>
    <property type="match status" value="1"/>
</dbReference>
<keyword evidence="10" id="KW-1185">Reference proteome</keyword>
<reference evidence="9 10" key="1">
    <citation type="submission" date="2018-10" db="EMBL/GenBank/DDBJ databases">
        <title>Natronolimnobius sp. XQ-INN 246 isolated from Inner Mongolia Autonomous Region of China.</title>
        <authorList>
            <person name="Xue Q."/>
        </authorList>
    </citation>
    <scope>NUCLEOTIDE SEQUENCE [LARGE SCALE GENOMIC DNA]</scope>
    <source>
        <strain evidence="9 10">XQ-INN 246</strain>
    </source>
</reference>